<proteinExistence type="predicted"/>
<evidence type="ECO:0000313" key="3">
    <source>
        <dbReference type="Proteomes" id="UP000183417"/>
    </source>
</evidence>
<accession>A0A1H3T5K5</accession>
<evidence type="ECO:0008006" key="4">
    <source>
        <dbReference type="Google" id="ProtNLM"/>
    </source>
</evidence>
<reference evidence="2 3" key="1">
    <citation type="submission" date="2016-10" db="EMBL/GenBank/DDBJ databases">
        <authorList>
            <person name="de Groot N.N."/>
        </authorList>
    </citation>
    <scope>NUCLEOTIDE SEQUENCE [LARGE SCALE GENOMIC DNA]</scope>
    <source>
        <strain evidence="2 3">LMG 24775</strain>
    </source>
</reference>
<organism evidence="2 3">
    <name type="scientific">Delftia lacustris</name>
    <dbReference type="NCBI Taxonomy" id="558537"/>
    <lineage>
        <taxon>Bacteria</taxon>
        <taxon>Pseudomonadati</taxon>
        <taxon>Pseudomonadota</taxon>
        <taxon>Betaproteobacteria</taxon>
        <taxon>Burkholderiales</taxon>
        <taxon>Comamonadaceae</taxon>
        <taxon>Delftia</taxon>
    </lineage>
</organism>
<feature type="coiled-coil region" evidence="1">
    <location>
        <begin position="198"/>
        <end position="225"/>
    </location>
</feature>
<dbReference type="RefSeq" id="WP_083393662.1">
    <property type="nucleotide sequence ID" value="NZ_CP141274.1"/>
</dbReference>
<name>A0A1H3T5K5_9BURK</name>
<dbReference type="EMBL" id="FNPE01000025">
    <property type="protein sequence ID" value="SDZ45158.1"/>
    <property type="molecule type" value="Genomic_DNA"/>
</dbReference>
<protein>
    <recommendedName>
        <fullName evidence="4">Inovirus Gp2 family protein</fullName>
    </recommendedName>
</protein>
<gene>
    <name evidence="2" type="ORF">SAMN05421547_12550</name>
</gene>
<dbReference type="GeneID" id="94693317"/>
<keyword evidence="1" id="KW-0175">Coiled coil</keyword>
<dbReference type="AlphaFoldDB" id="A0A1H3T5K5"/>
<sequence>MCARLIRLFNENYGKKRAIHSATPKGKPDFFPDDEDFVEEFLEQRWILDISTDDSVQNSHENNAMANPHNPWAPELIRALVQAEQFMRSSVSSLELLRSVEPDTRIFSRPSDPALDWVRHALDMAMRIQQLFIENKILRNSIMNPGLHPPPALAKFLELIFLILSTYHLWDGRRDNHWIWPDIQTSDYNQDWHNHFPYVDLVRELEEIQQLLDKQNSARDRLRNANFATSCNLVNEAFAISSKVLAIRIDLGYARGKSSCLIDNISSHQDKPIFNIDKFLSHLSIFLGVMNKSYGNSRLAYILKIEYGISKGYHAHILLLLNGQKHQKDISIAHKLGKSWAKDITQGLGVYWNCNANKLRYRKDAIGMINRTDEQKKEYLKKYVLTYLVKHDIPLEMLREKTFRKFRASHRRLK</sequence>
<evidence type="ECO:0000256" key="1">
    <source>
        <dbReference type="SAM" id="Coils"/>
    </source>
</evidence>
<dbReference type="Proteomes" id="UP000183417">
    <property type="component" value="Unassembled WGS sequence"/>
</dbReference>
<evidence type="ECO:0000313" key="2">
    <source>
        <dbReference type="EMBL" id="SDZ45158.1"/>
    </source>
</evidence>